<keyword evidence="1" id="KW-0732">Signal</keyword>
<evidence type="ECO:0008006" key="3">
    <source>
        <dbReference type="Google" id="ProtNLM"/>
    </source>
</evidence>
<sequence>MLKHFSFILVLARIEISTGHVVKGKISCHDCTHNDVLSGIKVFVKCDRVKKSATAITEDDGSFEAELPSETPKSSSPLNCHAMLLGGPTQLYALKENLVSKIIKTHEPNSYTISTPLSFSTSCSSTKESAKCKDIMNKFGSSKTINLPLPPEWGFAPSSFYIPFFPIIGIP</sequence>
<reference evidence="2" key="1">
    <citation type="submission" date="2018-02" db="EMBL/GenBank/DDBJ databases">
        <authorList>
            <person name="Cohen D.B."/>
            <person name="Kent A.D."/>
        </authorList>
    </citation>
    <scope>NUCLEOTIDE SEQUENCE</scope>
</reference>
<feature type="signal peptide" evidence="1">
    <location>
        <begin position="1"/>
        <end position="19"/>
    </location>
</feature>
<protein>
    <recommendedName>
        <fullName evidence="3">Pollen Ole e 1 allergen and extensin family protein</fullName>
    </recommendedName>
</protein>
<organism evidence="2">
    <name type="scientific">Fagus sylvatica</name>
    <name type="common">Beechnut</name>
    <dbReference type="NCBI Taxonomy" id="28930"/>
    <lineage>
        <taxon>Eukaryota</taxon>
        <taxon>Viridiplantae</taxon>
        <taxon>Streptophyta</taxon>
        <taxon>Embryophyta</taxon>
        <taxon>Tracheophyta</taxon>
        <taxon>Spermatophyta</taxon>
        <taxon>Magnoliopsida</taxon>
        <taxon>eudicotyledons</taxon>
        <taxon>Gunneridae</taxon>
        <taxon>Pentapetalae</taxon>
        <taxon>rosids</taxon>
        <taxon>fabids</taxon>
        <taxon>Fagales</taxon>
        <taxon>Fagaceae</taxon>
        <taxon>Fagus</taxon>
    </lineage>
</organism>
<name>A0A2N9IRN6_FAGSY</name>
<dbReference type="AlphaFoldDB" id="A0A2N9IRN6"/>
<gene>
    <name evidence="2" type="ORF">FSB_LOCUS55060</name>
</gene>
<accession>A0A2N9IRN6</accession>
<dbReference type="Pfam" id="PF01190">
    <property type="entry name" value="Pollen_Ole_e_1"/>
    <property type="match status" value="1"/>
</dbReference>
<proteinExistence type="predicted"/>
<feature type="chain" id="PRO_5014737860" description="Pollen Ole e 1 allergen and extensin family protein" evidence="1">
    <location>
        <begin position="20"/>
        <end position="171"/>
    </location>
</feature>
<dbReference type="EMBL" id="OIVN01006182">
    <property type="protein sequence ID" value="SPD27178.1"/>
    <property type="molecule type" value="Genomic_DNA"/>
</dbReference>
<evidence type="ECO:0000256" key="1">
    <source>
        <dbReference type="SAM" id="SignalP"/>
    </source>
</evidence>
<evidence type="ECO:0000313" key="2">
    <source>
        <dbReference type="EMBL" id="SPD27178.1"/>
    </source>
</evidence>